<dbReference type="EMBL" id="CABIJS010000199">
    <property type="protein sequence ID" value="VUZ45932.1"/>
    <property type="molecule type" value="Genomic_DNA"/>
</dbReference>
<feature type="transmembrane region" description="Helical" evidence="2">
    <location>
        <begin position="275"/>
        <end position="293"/>
    </location>
</feature>
<feature type="compositionally biased region" description="Polar residues" evidence="1">
    <location>
        <begin position="587"/>
        <end position="609"/>
    </location>
</feature>
<feature type="compositionally biased region" description="Low complexity" evidence="1">
    <location>
        <begin position="610"/>
        <end position="625"/>
    </location>
</feature>
<evidence type="ECO:0000256" key="2">
    <source>
        <dbReference type="SAM" id="Phobius"/>
    </source>
</evidence>
<keyword evidence="3" id="KW-0732">Signal</keyword>
<feature type="transmembrane region" description="Helical" evidence="2">
    <location>
        <begin position="384"/>
        <end position="401"/>
    </location>
</feature>
<dbReference type="Proteomes" id="UP000321570">
    <property type="component" value="Unassembled WGS sequence"/>
</dbReference>
<feature type="chain" id="PRO_5021908848" description="G-protein coupled receptors family 2 profile 2 domain-containing protein" evidence="3">
    <location>
        <begin position="21"/>
        <end position="625"/>
    </location>
</feature>
<dbReference type="InterPro" id="IPR053231">
    <property type="entry name" value="GPCR_LN-TM7"/>
</dbReference>
<evidence type="ECO:0000256" key="1">
    <source>
        <dbReference type="SAM" id="MobiDB-lite"/>
    </source>
</evidence>
<keyword evidence="2" id="KW-0812">Transmembrane</keyword>
<protein>
    <recommendedName>
        <fullName evidence="6">G-protein coupled receptors family 2 profile 2 domain-containing protein</fullName>
    </recommendedName>
</protein>
<organism evidence="4 5">
    <name type="scientific">Hymenolepis diminuta</name>
    <name type="common">Rat tapeworm</name>
    <dbReference type="NCBI Taxonomy" id="6216"/>
    <lineage>
        <taxon>Eukaryota</taxon>
        <taxon>Metazoa</taxon>
        <taxon>Spiralia</taxon>
        <taxon>Lophotrochozoa</taxon>
        <taxon>Platyhelminthes</taxon>
        <taxon>Cestoda</taxon>
        <taxon>Eucestoda</taxon>
        <taxon>Cyclophyllidea</taxon>
        <taxon>Hymenolepididae</taxon>
        <taxon>Hymenolepis</taxon>
    </lineage>
</organism>
<sequence>MLILVTHFTLLALLSTLVHSETTPQVSSFADADGDFGFFESRGNANDTLNLDIQLQDQMVQCIGAMRGILLTAGVHLEPRIEAIGQCPVGTDSKLANLCSTDYHESADPAERLQEKLLSALNAGNGQNLGKELHLVIRKVSPVLDATSGIIYANKYCAQCHHAKTRNLPRKILCARVDDIMKCFVTAQMPDKLKYCHVDKPTPRFFFSWDSIFTLPEEQEDEEDGGSKDSAQSTEDRVFEILQWICCVFSIVALILAICVFSTSPRLKRPLPGKMMIALCCALLGSVVFFILASEVMEVIPFLMRPLCVTLAWFLLLFLLSSFVWMVMFSIELCRTFGLTRLFRQIFFCYCYGKDGERKGNATSVMLRARGSDPATSTRFHHQIVASVVVPLCIGIPALAINESAYSRIKPIYDASANKTSFQGVEEAELGSSLYRVNPNFCPVNKPNYAWFRGHYTALLIWFLVPSGVMICFNVLTLIVVCIQICRLKKETELSHDVVSSLHDSQKNVSKSLVAVCGKLAAILGASWFIQILASLCPHLLLVQKIAGLMTSAQGGAVAISMLAGSKARKVMARWLPKRWQEGLGVSESTTRGMQEVTNSARSKSRITGQTSSTQTTSLLQNSNS</sequence>
<accession>A0A564YF80</accession>
<dbReference type="Gene3D" id="1.20.1070.10">
    <property type="entry name" value="Rhodopsin 7-helix transmembrane proteins"/>
    <property type="match status" value="1"/>
</dbReference>
<feature type="signal peptide" evidence="3">
    <location>
        <begin position="1"/>
        <end position="20"/>
    </location>
</feature>
<feature type="transmembrane region" description="Helical" evidence="2">
    <location>
        <begin position="459"/>
        <end position="483"/>
    </location>
</feature>
<keyword evidence="5" id="KW-1185">Reference proteome</keyword>
<keyword evidence="2" id="KW-1133">Transmembrane helix</keyword>
<evidence type="ECO:0008006" key="6">
    <source>
        <dbReference type="Google" id="ProtNLM"/>
    </source>
</evidence>
<evidence type="ECO:0000313" key="5">
    <source>
        <dbReference type="Proteomes" id="UP000321570"/>
    </source>
</evidence>
<evidence type="ECO:0000313" key="4">
    <source>
        <dbReference type="EMBL" id="VUZ45932.1"/>
    </source>
</evidence>
<dbReference type="PANTHER" id="PTHR45902">
    <property type="entry name" value="LATROPHILIN RECEPTOR-LIKE PROTEIN A"/>
    <property type="match status" value="1"/>
</dbReference>
<keyword evidence="2" id="KW-0472">Membrane</keyword>
<dbReference type="AlphaFoldDB" id="A0A564YF80"/>
<feature type="transmembrane region" description="Helical" evidence="2">
    <location>
        <begin position="513"/>
        <end position="534"/>
    </location>
</feature>
<name>A0A564YF80_HYMDI</name>
<proteinExistence type="predicted"/>
<evidence type="ECO:0000256" key="3">
    <source>
        <dbReference type="SAM" id="SignalP"/>
    </source>
</evidence>
<gene>
    <name evidence="4" type="ORF">WMSIL1_LOCUS5884</name>
</gene>
<feature type="transmembrane region" description="Helical" evidence="2">
    <location>
        <begin position="313"/>
        <end position="334"/>
    </location>
</feature>
<feature type="transmembrane region" description="Helical" evidence="2">
    <location>
        <begin position="546"/>
        <end position="565"/>
    </location>
</feature>
<reference evidence="4 5" key="1">
    <citation type="submission" date="2019-07" db="EMBL/GenBank/DDBJ databases">
        <authorList>
            <person name="Jastrzebski P J."/>
            <person name="Paukszto L."/>
            <person name="Jastrzebski P J."/>
        </authorList>
    </citation>
    <scope>NUCLEOTIDE SEQUENCE [LARGE SCALE GENOMIC DNA]</scope>
    <source>
        <strain evidence="4 5">WMS-il1</strain>
    </source>
</reference>
<dbReference type="PANTHER" id="PTHR45902:SF1">
    <property type="entry name" value="LATROPHILIN RECEPTOR-LIKE PROTEIN A"/>
    <property type="match status" value="1"/>
</dbReference>
<feature type="transmembrane region" description="Helical" evidence="2">
    <location>
        <begin position="241"/>
        <end position="263"/>
    </location>
</feature>
<feature type="region of interest" description="Disordered" evidence="1">
    <location>
        <begin position="587"/>
        <end position="625"/>
    </location>
</feature>